<feature type="domain" description="IGFBP N-terminal" evidence="2">
    <location>
        <begin position="2"/>
        <end position="89"/>
    </location>
</feature>
<gene>
    <name evidence="3" type="ORF">DSTB1V02_LOCUS13381</name>
</gene>
<dbReference type="EMBL" id="LR905763">
    <property type="protein sequence ID" value="CAD7253633.1"/>
    <property type="molecule type" value="Genomic_DNA"/>
</dbReference>
<reference evidence="3" key="1">
    <citation type="submission" date="2020-11" db="EMBL/GenBank/DDBJ databases">
        <authorList>
            <person name="Tran Van P."/>
        </authorList>
    </citation>
    <scope>NUCLEOTIDE SEQUENCE</scope>
</reference>
<dbReference type="AlphaFoldDB" id="A0A7R9AG57"/>
<organism evidence="3">
    <name type="scientific">Darwinula stevensoni</name>
    <dbReference type="NCBI Taxonomy" id="69355"/>
    <lineage>
        <taxon>Eukaryota</taxon>
        <taxon>Metazoa</taxon>
        <taxon>Ecdysozoa</taxon>
        <taxon>Arthropoda</taxon>
        <taxon>Crustacea</taxon>
        <taxon>Oligostraca</taxon>
        <taxon>Ostracoda</taxon>
        <taxon>Podocopa</taxon>
        <taxon>Podocopida</taxon>
        <taxon>Darwinulocopina</taxon>
        <taxon>Darwinuloidea</taxon>
        <taxon>Darwinulidae</taxon>
        <taxon>Darwinula</taxon>
    </lineage>
</organism>
<dbReference type="EMBL" id="CAJPEV010006246">
    <property type="protein sequence ID" value="CAG0903979.1"/>
    <property type="molecule type" value="Genomic_DNA"/>
</dbReference>
<protein>
    <recommendedName>
        <fullName evidence="2">IGFBP N-terminal domain-containing protein</fullName>
    </recommendedName>
</protein>
<evidence type="ECO:0000313" key="4">
    <source>
        <dbReference type="Proteomes" id="UP000677054"/>
    </source>
</evidence>
<proteinExistence type="predicted"/>
<evidence type="ECO:0000313" key="3">
    <source>
        <dbReference type="EMBL" id="CAD7253633.1"/>
    </source>
</evidence>
<dbReference type="Gene3D" id="4.10.40.20">
    <property type="match status" value="1"/>
</dbReference>
<dbReference type="SUPFAM" id="SSF57184">
    <property type="entry name" value="Growth factor receptor domain"/>
    <property type="match status" value="1"/>
</dbReference>
<sequence length="89" mass="8984">MTAADGLSCYCDPAAVQCNFDVTRCKFGIGLDACPCCPACLQGPGGSCGGPSDVSGRCGTGLRCQKSPPPDGVPAFVWEHNASGVCVNK</sequence>
<dbReference type="InterPro" id="IPR000867">
    <property type="entry name" value="IGFBP-like"/>
</dbReference>
<dbReference type="OrthoDB" id="5976811at2759"/>
<accession>A0A7R9AG57</accession>
<evidence type="ECO:0000256" key="1">
    <source>
        <dbReference type="ARBA" id="ARBA00023157"/>
    </source>
</evidence>
<keyword evidence="1" id="KW-1015">Disulfide bond</keyword>
<dbReference type="PROSITE" id="PS51323">
    <property type="entry name" value="IGFBP_N_2"/>
    <property type="match status" value="1"/>
</dbReference>
<dbReference type="InterPro" id="IPR009030">
    <property type="entry name" value="Growth_fac_rcpt_cys_sf"/>
</dbReference>
<keyword evidence="4" id="KW-1185">Reference proteome</keyword>
<name>A0A7R9AG57_9CRUS</name>
<dbReference type="Proteomes" id="UP000677054">
    <property type="component" value="Unassembled WGS sequence"/>
</dbReference>
<dbReference type="GO" id="GO:0005576">
    <property type="term" value="C:extracellular region"/>
    <property type="evidence" value="ECO:0007669"/>
    <property type="project" value="InterPro"/>
</dbReference>
<evidence type="ECO:0000259" key="2">
    <source>
        <dbReference type="PROSITE" id="PS51323"/>
    </source>
</evidence>